<organism evidence="2 3">
    <name type="scientific">Terrapene triunguis</name>
    <name type="common">Three-toed box turtle</name>
    <dbReference type="NCBI Taxonomy" id="2587831"/>
    <lineage>
        <taxon>Eukaryota</taxon>
        <taxon>Metazoa</taxon>
        <taxon>Chordata</taxon>
        <taxon>Craniata</taxon>
        <taxon>Vertebrata</taxon>
        <taxon>Euteleostomi</taxon>
        <taxon>Archelosauria</taxon>
        <taxon>Testudinata</taxon>
        <taxon>Testudines</taxon>
        <taxon>Cryptodira</taxon>
        <taxon>Durocryptodira</taxon>
        <taxon>Testudinoidea</taxon>
        <taxon>Emydidae</taxon>
        <taxon>Terrapene</taxon>
    </lineage>
</organism>
<dbReference type="AlphaFoldDB" id="A0A674J4T1"/>
<sequence>MSSDEEKSSSPVLPKDSDRGSSVSSDLQVGQKQLHLNLFYSILFDKVMCLD</sequence>
<name>A0A674J4T1_9SAUR</name>
<feature type="region of interest" description="Disordered" evidence="1">
    <location>
        <begin position="1"/>
        <end position="26"/>
    </location>
</feature>
<protein>
    <submittedName>
        <fullName evidence="2">Uncharacterized protein</fullName>
    </submittedName>
</protein>
<proteinExistence type="predicted"/>
<reference evidence="2" key="2">
    <citation type="submission" date="2025-09" db="UniProtKB">
        <authorList>
            <consortium name="Ensembl"/>
        </authorList>
    </citation>
    <scope>IDENTIFICATION</scope>
</reference>
<dbReference type="Ensembl" id="ENSTMTT00000014998.1">
    <property type="protein sequence ID" value="ENSTMTP00000014504.1"/>
    <property type="gene ID" value="ENSTMTG00000010543.1"/>
</dbReference>
<evidence type="ECO:0000313" key="2">
    <source>
        <dbReference type="Ensembl" id="ENSTMTP00000014504.1"/>
    </source>
</evidence>
<evidence type="ECO:0000313" key="3">
    <source>
        <dbReference type="Proteomes" id="UP000472274"/>
    </source>
</evidence>
<dbReference type="InParanoid" id="A0A674J4T1"/>
<evidence type="ECO:0000256" key="1">
    <source>
        <dbReference type="SAM" id="MobiDB-lite"/>
    </source>
</evidence>
<dbReference type="Proteomes" id="UP000472274">
    <property type="component" value="Unplaced"/>
</dbReference>
<accession>A0A674J4T1</accession>
<reference evidence="2" key="1">
    <citation type="submission" date="2025-08" db="UniProtKB">
        <authorList>
            <consortium name="Ensembl"/>
        </authorList>
    </citation>
    <scope>IDENTIFICATION</scope>
</reference>
<keyword evidence="3" id="KW-1185">Reference proteome</keyword>